<evidence type="ECO:0000256" key="5">
    <source>
        <dbReference type="ARBA" id="ARBA00023014"/>
    </source>
</evidence>
<dbReference type="PROSITE" id="PS51257">
    <property type="entry name" value="PROKAR_LIPOPROTEIN"/>
    <property type="match status" value="1"/>
</dbReference>
<dbReference type="SFLD" id="SFLDS00029">
    <property type="entry name" value="Radical_SAM"/>
    <property type="match status" value="1"/>
</dbReference>
<dbReference type="Gene3D" id="3.80.30.20">
    <property type="entry name" value="tm_1862 like domain"/>
    <property type="match status" value="1"/>
</dbReference>
<keyword evidence="3" id="KW-0479">Metal-binding</keyword>
<dbReference type="AlphaFoldDB" id="A0A367ZJY6"/>
<evidence type="ECO:0000259" key="6">
    <source>
        <dbReference type="PROSITE" id="PS51332"/>
    </source>
</evidence>
<dbReference type="InterPro" id="IPR034466">
    <property type="entry name" value="Methyltransferase_Class_B"/>
</dbReference>
<dbReference type="GO" id="GO:0031419">
    <property type="term" value="F:cobalamin binding"/>
    <property type="evidence" value="ECO:0007669"/>
    <property type="project" value="InterPro"/>
</dbReference>
<dbReference type="InterPro" id="IPR058240">
    <property type="entry name" value="rSAM_sf"/>
</dbReference>
<dbReference type="InterPro" id="IPR007197">
    <property type="entry name" value="rSAM"/>
</dbReference>
<dbReference type="InterPro" id="IPR023404">
    <property type="entry name" value="rSAM_horseshoe"/>
</dbReference>
<dbReference type="SFLD" id="SFLDG01123">
    <property type="entry name" value="methyltransferase_(Class_B)"/>
    <property type="match status" value="1"/>
</dbReference>
<dbReference type="InterPro" id="IPR006158">
    <property type="entry name" value="Cobalamin-bd"/>
</dbReference>
<dbReference type="InterPro" id="IPR006638">
    <property type="entry name" value="Elp3/MiaA/NifB-like_rSAM"/>
</dbReference>
<dbReference type="GO" id="GO:0005829">
    <property type="term" value="C:cytosol"/>
    <property type="evidence" value="ECO:0007669"/>
    <property type="project" value="TreeGrafter"/>
</dbReference>
<evidence type="ECO:0000256" key="2">
    <source>
        <dbReference type="ARBA" id="ARBA00022691"/>
    </source>
</evidence>
<dbReference type="Pfam" id="PF02310">
    <property type="entry name" value="B12-binding"/>
    <property type="match status" value="1"/>
</dbReference>
<evidence type="ECO:0000256" key="3">
    <source>
        <dbReference type="ARBA" id="ARBA00022723"/>
    </source>
</evidence>
<dbReference type="EMBL" id="QOQW01000023">
    <property type="protein sequence ID" value="RCK78368.1"/>
    <property type="molecule type" value="Genomic_DNA"/>
</dbReference>
<evidence type="ECO:0000256" key="1">
    <source>
        <dbReference type="ARBA" id="ARBA00001966"/>
    </source>
</evidence>
<feature type="domain" description="Radical SAM core" evidence="7">
    <location>
        <begin position="209"/>
        <end position="439"/>
    </location>
</feature>
<dbReference type="SUPFAM" id="SSF52242">
    <property type="entry name" value="Cobalamin (vitamin B12)-binding domain"/>
    <property type="match status" value="1"/>
</dbReference>
<dbReference type="PROSITE" id="PS51918">
    <property type="entry name" value="RADICAL_SAM"/>
    <property type="match status" value="1"/>
</dbReference>
<keyword evidence="4" id="KW-0408">Iron</keyword>
<gene>
    <name evidence="8" type="ORF">OZSIB_1470</name>
</gene>
<accession>A0A367ZJY6</accession>
<dbReference type="SUPFAM" id="SSF102114">
    <property type="entry name" value="Radical SAM enzymes"/>
    <property type="match status" value="1"/>
</dbReference>
<name>A0A367ZJY6_9BACT</name>
<evidence type="ECO:0000259" key="7">
    <source>
        <dbReference type="PROSITE" id="PS51918"/>
    </source>
</evidence>
<evidence type="ECO:0000313" key="9">
    <source>
        <dbReference type="Proteomes" id="UP000252355"/>
    </source>
</evidence>
<comment type="caution">
    <text evidence="8">The sequence shown here is derived from an EMBL/GenBank/DDBJ whole genome shotgun (WGS) entry which is preliminary data.</text>
</comment>
<dbReference type="PANTHER" id="PTHR43409:SF16">
    <property type="entry name" value="SLR0320 PROTEIN"/>
    <property type="match status" value="1"/>
</dbReference>
<feature type="domain" description="B12-binding" evidence="6">
    <location>
        <begin position="1"/>
        <end position="167"/>
    </location>
</feature>
<dbReference type="CDD" id="cd01335">
    <property type="entry name" value="Radical_SAM"/>
    <property type="match status" value="1"/>
</dbReference>
<keyword evidence="2" id="KW-0949">S-adenosyl-L-methionine</keyword>
<keyword evidence="5" id="KW-0411">Iron-sulfur</keyword>
<dbReference type="PROSITE" id="PS51332">
    <property type="entry name" value="B12_BINDING"/>
    <property type="match status" value="1"/>
</dbReference>
<dbReference type="InterPro" id="IPR036724">
    <property type="entry name" value="Cobalamin-bd_sf"/>
</dbReference>
<organism evidence="8 9">
    <name type="scientific">Candidatus Ozemobacter sibiricus</name>
    <dbReference type="NCBI Taxonomy" id="2268124"/>
    <lineage>
        <taxon>Bacteria</taxon>
        <taxon>Candidatus Ozemobacteria</taxon>
        <taxon>Candidatus Ozemobacterales</taxon>
        <taxon>Candidatus Ozemobacteraceae</taxon>
        <taxon>Candidatus Ozemobacter</taxon>
    </lineage>
</organism>
<dbReference type="GO" id="GO:0051539">
    <property type="term" value="F:4 iron, 4 sulfur cluster binding"/>
    <property type="evidence" value="ECO:0007669"/>
    <property type="project" value="UniProtKB-KW"/>
</dbReference>
<evidence type="ECO:0000256" key="4">
    <source>
        <dbReference type="ARBA" id="ARBA00023004"/>
    </source>
</evidence>
<dbReference type="PANTHER" id="PTHR43409">
    <property type="entry name" value="ANAEROBIC MAGNESIUM-PROTOPORPHYRIN IX MONOMETHYL ESTER CYCLASE-RELATED"/>
    <property type="match status" value="1"/>
</dbReference>
<sequence>MKILLIDPPFKSFAGFFSFYFPLGLGYLAGSCRKAGFEARILDMDVAEGKTGDLNFTNEYLRFKSYVEALNNPRHPTWETLRTLVLDQKPDVIGITAMTTKFGSVIQTARFCKQVLPHVPIVVGGAHASTMPDLTLEVPEIDYVVRGEADETLPRLLEALRDRRSVEDIKGVSWRRDGRVVHNPEAPFVQDLDTIPFPDRSALLHPQAYSSEDMGVMLTSRGCPFGCSYCFHMWNRRVRFRSIPNIIAEIREVRRQFGTAQFSLKDDSFTVSKSHVLAFCDALQREPYRIGWSCTTRVDILDEELLVAMKKAGCNSIALGIETGSERILKETDKGITFDQVRRAARLLNKHRMFWSGYFMIGLPTETEEDIEQTLAFLKRVNPYYAGIGVYNPFPRTKLFDQAVELGLLDPHPPLEHFLQTHPKDLFFKDPRRRVLAIPHERFEEIRARAVQTFHAHNTRLFNLLRRGLARHRTYLHDPSLLWRDLEKGLEFLGLRGGRDARPADDGHA</sequence>
<proteinExistence type="predicted"/>
<dbReference type="SMART" id="SM00729">
    <property type="entry name" value="Elp3"/>
    <property type="match status" value="1"/>
</dbReference>
<evidence type="ECO:0000313" key="8">
    <source>
        <dbReference type="EMBL" id="RCK78368.1"/>
    </source>
</evidence>
<dbReference type="Pfam" id="PF04055">
    <property type="entry name" value="Radical_SAM"/>
    <property type="match status" value="1"/>
</dbReference>
<comment type="cofactor">
    <cofactor evidence="1">
        <name>[4Fe-4S] cluster</name>
        <dbReference type="ChEBI" id="CHEBI:49883"/>
    </cofactor>
</comment>
<dbReference type="GO" id="GO:0046872">
    <property type="term" value="F:metal ion binding"/>
    <property type="evidence" value="ECO:0007669"/>
    <property type="project" value="UniProtKB-KW"/>
</dbReference>
<reference evidence="8 9" key="1">
    <citation type="submission" date="2018-05" db="EMBL/GenBank/DDBJ databases">
        <title>A metagenomic window into the 2 km-deep terrestrial subsurface aquifer revealed taxonomically and functionally diverse microbial community comprising novel uncultured bacterial lineages.</title>
        <authorList>
            <person name="Kadnikov V.V."/>
            <person name="Mardanov A.V."/>
            <person name="Beletsky A.V."/>
            <person name="Banks D."/>
            <person name="Pimenov N.V."/>
            <person name="Frank Y.A."/>
            <person name="Karnachuk O.V."/>
            <person name="Ravin N.V."/>
        </authorList>
    </citation>
    <scope>NUCLEOTIDE SEQUENCE [LARGE SCALE GENOMIC DNA]</scope>
    <source>
        <strain evidence="8">BY5</strain>
    </source>
</reference>
<dbReference type="InterPro" id="IPR051198">
    <property type="entry name" value="BchE-like"/>
</dbReference>
<dbReference type="Proteomes" id="UP000252355">
    <property type="component" value="Unassembled WGS sequence"/>
</dbReference>
<dbReference type="GO" id="GO:0003824">
    <property type="term" value="F:catalytic activity"/>
    <property type="evidence" value="ECO:0007669"/>
    <property type="project" value="InterPro"/>
</dbReference>
<dbReference type="CDD" id="cd02068">
    <property type="entry name" value="radical_SAM_B12_BD"/>
    <property type="match status" value="1"/>
</dbReference>
<dbReference type="Gene3D" id="3.40.50.280">
    <property type="entry name" value="Cobalamin-binding domain"/>
    <property type="match status" value="1"/>
</dbReference>
<dbReference type="SFLD" id="SFLDG01082">
    <property type="entry name" value="B12-binding_domain_containing"/>
    <property type="match status" value="1"/>
</dbReference>
<protein>
    <submittedName>
        <fullName evidence="8">Radical SAM domain protein</fullName>
    </submittedName>
</protein>